<dbReference type="AlphaFoldDB" id="A0A498GXW3"/>
<comment type="caution">
    <text evidence="1">The sequence shown here is derived from an EMBL/GenBank/DDBJ whole genome shotgun (WGS) entry which is preliminary data.</text>
</comment>
<organism evidence="1 2">
    <name type="scientific">Methanoculleus taiwanensis</name>
    <dbReference type="NCBI Taxonomy" id="1550565"/>
    <lineage>
        <taxon>Archaea</taxon>
        <taxon>Methanobacteriati</taxon>
        <taxon>Methanobacteriota</taxon>
        <taxon>Stenosarchaea group</taxon>
        <taxon>Methanomicrobia</taxon>
        <taxon>Methanomicrobiales</taxon>
        <taxon>Methanomicrobiaceae</taxon>
        <taxon>Methanoculleus</taxon>
    </lineage>
</organism>
<accession>A0A498GXW3</accession>
<gene>
    <name evidence="1" type="ORF">ABH15_04815</name>
</gene>
<sequence length="431" mass="47613">MDDQNYPPGFDDALSFPLVQALFGRRARRFPRGGAIPDGYFRYSSGHEAMPLSPLEQMLVLTAAAGNSGWQNLIMRNARYAPHLANYACSAGGRTFPSAAGFHTSEIFYTDDDGVYFLETRDAPALAGTSGDGRIEPEELLAAHRSRITKIADGRLKLPAEVPYVEGHNTWVANHPGSTLIIPVGDLAQHTLAALCYYLQNGQCIYDDRNGEQIGGMEQYRHLCDVDNPLPLTFLEQTSLAELTAELSTACYAGMLMLQATGLGGWMYDGIDPYSILGASGNPAVPGLGFRYDTDERWSLPNPTGLPGIFEGYTPPHYRDMRSALDALVQRKFGPGGPFHPETGGPYKMTAHVRGSARKFDEEFLDCVALQAQYIYDRFGKFPGTVPSIFVLTYLQAQHIDTTFYDRFYLPGAYLPTHARHMENWHSGSKE</sequence>
<proteinExistence type="predicted"/>
<dbReference type="OrthoDB" id="144599at2157"/>
<dbReference type="RefSeq" id="WP_128693261.1">
    <property type="nucleotide sequence ID" value="NZ_LHQS01000002.1"/>
</dbReference>
<dbReference type="EMBL" id="LHQS01000002">
    <property type="protein sequence ID" value="RXE55591.1"/>
    <property type="molecule type" value="Genomic_DNA"/>
</dbReference>
<keyword evidence="2" id="KW-1185">Reference proteome</keyword>
<protein>
    <submittedName>
        <fullName evidence="1">Uncharacterized protein</fullName>
    </submittedName>
</protein>
<reference evidence="1 2" key="1">
    <citation type="journal article" date="2015" name="Int. J. Syst. Evol. Microbiol.">
        <title>Methanoculleus taiwanensis sp. nov., a methanogen isolated from deep marine sediment at the deformation front area near Taiwan.</title>
        <authorList>
            <person name="Weng C.Y."/>
            <person name="Chen S.C."/>
            <person name="Lai M.C."/>
            <person name="Wu S.Y."/>
            <person name="Lin S."/>
            <person name="Yang T.F."/>
            <person name="Chen P.C."/>
        </authorList>
    </citation>
    <scope>NUCLEOTIDE SEQUENCE [LARGE SCALE GENOMIC DNA]</scope>
    <source>
        <strain evidence="1 2">CYW4</strain>
    </source>
</reference>
<dbReference type="Proteomes" id="UP000290932">
    <property type="component" value="Unassembled WGS sequence"/>
</dbReference>
<evidence type="ECO:0000313" key="1">
    <source>
        <dbReference type="EMBL" id="RXE55591.1"/>
    </source>
</evidence>
<name>A0A498GXW3_9EURY</name>
<evidence type="ECO:0000313" key="2">
    <source>
        <dbReference type="Proteomes" id="UP000290932"/>
    </source>
</evidence>